<dbReference type="EMBL" id="UINC01166552">
    <property type="protein sequence ID" value="SVD68568.1"/>
    <property type="molecule type" value="Genomic_DNA"/>
</dbReference>
<evidence type="ECO:0000313" key="1">
    <source>
        <dbReference type="EMBL" id="SVD68568.1"/>
    </source>
</evidence>
<gene>
    <name evidence="1" type="ORF">METZ01_LOCUS421422</name>
</gene>
<organism evidence="1">
    <name type="scientific">marine metagenome</name>
    <dbReference type="NCBI Taxonomy" id="408172"/>
    <lineage>
        <taxon>unclassified sequences</taxon>
        <taxon>metagenomes</taxon>
        <taxon>ecological metagenomes</taxon>
    </lineage>
</organism>
<name>A0A382XDX0_9ZZZZ</name>
<reference evidence="1" key="1">
    <citation type="submission" date="2018-05" db="EMBL/GenBank/DDBJ databases">
        <authorList>
            <person name="Lanie J.A."/>
            <person name="Ng W.-L."/>
            <person name="Kazmierczak K.M."/>
            <person name="Andrzejewski T.M."/>
            <person name="Davidsen T.M."/>
            <person name="Wayne K.J."/>
            <person name="Tettelin H."/>
            <person name="Glass J.I."/>
            <person name="Rusch D."/>
            <person name="Podicherti R."/>
            <person name="Tsui H.-C.T."/>
            <person name="Winkler M.E."/>
        </authorList>
    </citation>
    <scope>NUCLEOTIDE SEQUENCE</scope>
</reference>
<accession>A0A382XDX0</accession>
<sequence length="33" mass="3711">MAKTTKKATIISVEDKLKALYQLQCVDSDIDKI</sequence>
<dbReference type="AlphaFoldDB" id="A0A382XDX0"/>
<proteinExistence type="predicted"/>
<protein>
    <submittedName>
        <fullName evidence="1">Uncharacterized protein</fullName>
    </submittedName>
</protein>
<feature type="non-terminal residue" evidence="1">
    <location>
        <position position="33"/>
    </location>
</feature>